<accession>A0A4Y2VV91</accession>
<proteinExistence type="predicted"/>
<evidence type="ECO:0000313" key="1">
    <source>
        <dbReference type="EMBL" id="GBO28591.1"/>
    </source>
</evidence>
<protein>
    <submittedName>
        <fullName evidence="1">Uncharacterized protein</fullName>
    </submittedName>
</protein>
<dbReference type="Proteomes" id="UP000499080">
    <property type="component" value="Unassembled WGS sequence"/>
</dbReference>
<organism evidence="1 2">
    <name type="scientific">Araneus ventricosus</name>
    <name type="common">Orbweaver spider</name>
    <name type="synonym">Epeira ventricosa</name>
    <dbReference type="NCBI Taxonomy" id="182803"/>
    <lineage>
        <taxon>Eukaryota</taxon>
        <taxon>Metazoa</taxon>
        <taxon>Ecdysozoa</taxon>
        <taxon>Arthropoda</taxon>
        <taxon>Chelicerata</taxon>
        <taxon>Arachnida</taxon>
        <taxon>Araneae</taxon>
        <taxon>Araneomorphae</taxon>
        <taxon>Entelegynae</taxon>
        <taxon>Araneoidea</taxon>
        <taxon>Araneidae</taxon>
        <taxon>Araneus</taxon>
    </lineage>
</organism>
<name>A0A4Y2VV91_ARAVE</name>
<sequence length="165" mass="18983">MRVLKCKLLDLNEPKFENKSRSELDLKEKTKFLTGAHRYEFAKECSNASSSLKREIVEIGSPSWQIVSEIQTLTDPEQWFHCRGKENPADLLSRGESAVNLVKSSLWAHGPSWISQPECDWPMKQQREIDEESVLSEKRSQPVNALQVSDKNAKISYPTRFISFQ</sequence>
<comment type="caution">
    <text evidence="1">The sequence shown here is derived from an EMBL/GenBank/DDBJ whole genome shotgun (WGS) entry which is preliminary data.</text>
</comment>
<keyword evidence="2" id="KW-1185">Reference proteome</keyword>
<dbReference type="OrthoDB" id="8064011at2759"/>
<dbReference type="AlphaFoldDB" id="A0A4Y2VV91"/>
<dbReference type="PANTHER" id="PTHR22955">
    <property type="entry name" value="RETROTRANSPOSON"/>
    <property type="match status" value="1"/>
</dbReference>
<dbReference type="PANTHER" id="PTHR22955:SF65">
    <property type="entry name" value="INTEGRASE CATALYTIC DOMAIN-CONTAINING PROTEIN"/>
    <property type="match status" value="1"/>
</dbReference>
<gene>
    <name evidence="1" type="ORF">AVEN_124839_1</name>
</gene>
<reference evidence="1 2" key="1">
    <citation type="journal article" date="2019" name="Sci. Rep.">
        <title>Orb-weaving spider Araneus ventricosus genome elucidates the spidroin gene catalogue.</title>
        <authorList>
            <person name="Kono N."/>
            <person name="Nakamura H."/>
            <person name="Ohtoshi R."/>
            <person name="Moran D.A.P."/>
            <person name="Shinohara A."/>
            <person name="Yoshida Y."/>
            <person name="Fujiwara M."/>
            <person name="Mori M."/>
            <person name="Tomita M."/>
            <person name="Arakawa K."/>
        </authorList>
    </citation>
    <scope>NUCLEOTIDE SEQUENCE [LARGE SCALE GENOMIC DNA]</scope>
</reference>
<dbReference type="EMBL" id="BGPR01051673">
    <property type="protein sequence ID" value="GBO28591.1"/>
    <property type="molecule type" value="Genomic_DNA"/>
</dbReference>
<evidence type="ECO:0000313" key="2">
    <source>
        <dbReference type="Proteomes" id="UP000499080"/>
    </source>
</evidence>